<name>A0A9N8H0Z8_9STRA</name>
<keyword evidence="3" id="KW-0067">ATP-binding</keyword>
<dbReference type="PANTHER" id="PTHR33418">
    <property type="entry name" value="HELICASE-ASSOCIATED"/>
    <property type="match status" value="1"/>
</dbReference>
<feature type="domain" description="Helicase-associated" evidence="2">
    <location>
        <begin position="39"/>
        <end position="104"/>
    </location>
</feature>
<keyword evidence="3" id="KW-0378">Hydrolase</keyword>
<keyword evidence="3" id="KW-0347">Helicase</keyword>
<feature type="domain" description="Helicase-associated" evidence="2">
    <location>
        <begin position="114"/>
        <end position="180"/>
    </location>
</feature>
<dbReference type="InterPro" id="IPR005114">
    <property type="entry name" value="Helicase_assoc"/>
</dbReference>
<keyword evidence="3" id="KW-0547">Nucleotide-binding</keyword>
<gene>
    <name evidence="3" type="ORF">SEMRO_8_G006870.1</name>
</gene>
<evidence type="ECO:0000259" key="2">
    <source>
        <dbReference type="Pfam" id="PF03457"/>
    </source>
</evidence>
<dbReference type="PANTHER" id="PTHR33418:SF1">
    <property type="entry name" value="HELICASE-ASSOCIATED DOMAIN-CONTAINING PROTEIN"/>
    <property type="match status" value="1"/>
</dbReference>
<proteinExistence type="predicted"/>
<accession>A0A9N8H0Z8</accession>
<feature type="compositionally biased region" description="Low complexity" evidence="1">
    <location>
        <begin position="213"/>
        <end position="235"/>
    </location>
</feature>
<organism evidence="3 4">
    <name type="scientific">Seminavis robusta</name>
    <dbReference type="NCBI Taxonomy" id="568900"/>
    <lineage>
        <taxon>Eukaryota</taxon>
        <taxon>Sar</taxon>
        <taxon>Stramenopiles</taxon>
        <taxon>Ochrophyta</taxon>
        <taxon>Bacillariophyta</taxon>
        <taxon>Bacillariophyceae</taxon>
        <taxon>Bacillariophycidae</taxon>
        <taxon>Naviculales</taxon>
        <taxon>Naviculaceae</taxon>
        <taxon>Seminavis</taxon>
    </lineage>
</organism>
<feature type="region of interest" description="Disordered" evidence="1">
    <location>
        <begin position="647"/>
        <end position="673"/>
    </location>
</feature>
<feature type="region of interest" description="Disordered" evidence="1">
    <location>
        <begin position="213"/>
        <end position="237"/>
    </location>
</feature>
<keyword evidence="4" id="KW-1185">Reference proteome</keyword>
<dbReference type="EMBL" id="CAICTM010000008">
    <property type="protein sequence ID" value="CAB9496721.1"/>
    <property type="molecule type" value="Genomic_DNA"/>
</dbReference>
<evidence type="ECO:0000256" key="1">
    <source>
        <dbReference type="SAM" id="MobiDB-lite"/>
    </source>
</evidence>
<protein>
    <submittedName>
        <fullName evidence="3">Helicase</fullName>
    </submittedName>
</protein>
<dbReference type="GO" id="GO:0004386">
    <property type="term" value="F:helicase activity"/>
    <property type="evidence" value="ECO:0007669"/>
    <property type="project" value="UniProtKB-KW"/>
</dbReference>
<evidence type="ECO:0000313" key="3">
    <source>
        <dbReference type="EMBL" id="CAB9496721.1"/>
    </source>
</evidence>
<evidence type="ECO:0000313" key="4">
    <source>
        <dbReference type="Proteomes" id="UP001153069"/>
    </source>
</evidence>
<reference evidence="3" key="1">
    <citation type="submission" date="2020-06" db="EMBL/GenBank/DDBJ databases">
        <authorList>
            <consortium name="Plant Systems Biology data submission"/>
        </authorList>
    </citation>
    <scope>NUCLEOTIDE SEQUENCE</scope>
    <source>
        <strain evidence="3">D6</strain>
    </source>
</reference>
<dbReference type="AlphaFoldDB" id="A0A9N8H0Z8"/>
<feature type="compositionally biased region" description="Polar residues" evidence="1">
    <location>
        <begin position="653"/>
        <end position="673"/>
    </location>
</feature>
<dbReference type="Gene3D" id="6.10.140.530">
    <property type="match status" value="2"/>
</dbReference>
<comment type="caution">
    <text evidence="3">The sequence shown here is derived from an EMBL/GenBank/DDBJ whole genome shotgun (WGS) entry which is preliminary data.</text>
</comment>
<dbReference type="Pfam" id="PF03457">
    <property type="entry name" value="HA"/>
    <property type="match status" value="2"/>
</dbReference>
<dbReference type="Proteomes" id="UP001153069">
    <property type="component" value="Unassembled WGS sequence"/>
</dbReference>
<dbReference type="OrthoDB" id="43285at2759"/>
<sequence length="700" mass="74676">MSAAMNMNMNMNMNNSSINMNVDSASSEEGHKKLTPQGRWEEMYQRLDKYQQKHGDCLVPNRYEEDPQLGAWVSTQRRHYKLIEAGEASPMTPHRIDLLEKIGFKWSAKCPRHIQWESRFQALLRFKDKFGHTQVPINWEEDVQLANWVSTQRQEYQNLIKGRTTRLDERRIRLLNGVGFSWQLQRGGRKRHLQEVKQPGQKDLLMIAQARTAASTATPTGTGRPPRPTTAPTTPKVQKQEVARTVTGWEGRHRMQPGKVAPAKTNCGTATAHAPGTLNQGLAIGAASNKVPPTGVATTVANDQSGALAAQQTLHNRRLTVAESTGASAATRQSQNALESMVFGHSKDLGSSVRAQMANNSGLDGRPSLATAAPAGAFGVPPSPTTGLLSSSASQQPMVSAGARQALLINRLSQNSGLSSSVLGLLGVDHAPGRMPGQSALASASSLPPLAAGWQGTAAGQAAIRNSTAGHASAATLAALGYSVPGGQASQQVQIPGHTKSLQSERSFLEARARARLLVANASTFPMPQSHAKPSDLENGFLDAHSRARLLAANPAATRGLLQDQTTPASIATVANLESLTANNSATGGLPFSTGATKRGMPLLQDQSTATQTSITTASLDASFLDAPTQLTLLSAGLCSGQHPRSGIFPGRLNSTTNTTGIDGSSGAEQQQETARGYQYLNLTHRLPAEYEQPRKRPKL</sequence>